<evidence type="ECO:0000256" key="6">
    <source>
        <dbReference type="ARBA" id="ARBA00049753"/>
    </source>
</evidence>
<evidence type="ECO:0000256" key="5">
    <source>
        <dbReference type="ARBA" id="ARBA00049629"/>
    </source>
</evidence>
<organism evidence="9 10">
    <name type="scientific">Symbiobacterium terraclitae</name>
    <dbReference type="NCBI Taxonomy" id="557451"/>
    <lineage>
        <taxon>Bacteria</taxon>
        <taxon>Bacillati</taxon>
        <taxon>Bacillota</taxon>
        <taxon>Clostridia</taxon>
        <taxon>Eubacteriales</taxon>
        <taxon>Symbiobacteriaceae</taxon>
        <taxon>Symbiobacterium</taxon>
    </lineage>
</organism>
<dbReference type="PANTHER" id="PTHR43649">
    <property type="entry name" value="ARABINOSE-BINDING PROTEIN-RELATED"/>
    <property type="match status" value="1"/>
</dbReference>
<name>A0ABS4JVS0_9FIRM</name>
<evidence type="ECO:0000313" key="10">
    <source>
        <dbReference type="Proteomes" id="UP001519289"/>
    </source>
</evidence>
<keyword evidence="3" id="KW-0813">Transport</keyword>
<gene>
    <name evidence="9" type="ORF">J2Z79_003090</name>
</gene>
<feature type="region of interest" description="Disordered" evidence="7">
    <location>
        <begin position="27"/>
        <end position="51"/>
    </location>
</feature>
<feature type="compositionally biased region" description="Low complexity" evidence="7">
    <location>
        <begin position="32"/>
        <end position="49"/>
    </location>
</feature>
<comment type="caution">
    <text evidence="9">The sequence shown here is derived from an EMBL/GenBank/DDBJ whole genome shotgun (WGS) entry which is preliminary data.</text>
</comment>
<feature type="chain" id="PRO_5045128643" description="Probable sugar-binding periplasmic protein" evidence="8">
    <location>
        <begin position="27"/>
        <end position="445"/>
    </location>
</feature>
<dbReference type="RefSeq" id="WP_209467752.1">
    <property type="nucleotide sequence ID" value="NZ_JAGGLG010000032.1"/>
</dbReference>
<dbReference type="EMBL" id="JAGGLG010000032">
    <property type="protein sequence ID" value="MBP2019648.1"/>
    <property type="molecule type" value="Genomic_DNA"/>
</dbReference>
<feature type="signal peptide" evidence="8">
    <location>
        <begin position="1"/>
        <end position="26"/>
    </location>
</feature>
<dbReference type="InterPro" id="IPR050490">
    <property type="entry name" value="Bact_solute-bd_prot1"/>
</dbReference>
<dbReference type="Proteomes" id="UP001519289">
    <property type="component" value="Unassembled WGS sequence"/>
</dbReference>
<comment type="similarity">
    <text evidence="2">Belongs to the bacterial solute-binding protein 1 family.</text>
</comment>
<dbReference type="PANTHER" id="PTHR43649:SF28">
    <property type="entry name" value="BINDING PROTEIN COMPONENT OF ABC SUGAR TRANSPORTER-RELATED"/>
    <property type="match status" value="1"/>
</dbReference>
<evidence type="ECO:0000313" key="9">
    <source>
        <dbReference type="EMBL" id="MBP2019648.1"/>
    </source>
</evidence>
<reference evidence="9 10" key="1">
    <citation type="submission" date="2021-03" db="EMBL/GenBank/DDBJ databases">
        <title>Genomic Encyclopedia of Type Strains, Phase IV (KMG-IV): sequencing the most valuable type-strain genomes for metagenomic binning, comparative biology and taxonomic classification.</title>
        <authorList>
            <person name="Goeker M."/>
        </authorList>
    </citation>
    <scope>NUCLEOTIDE SEQUENCE [LARGE SCALE GENOMIC DNA]</scope>
    <source>
        <strain evidence="9 10">DSM 27138</strain>
    </source>
</reference>
<evidence type="ECO:0000256" key="2">
    <source>
        <dbReference type="ARBA" id="ARBA00008520"/>
    </source>
</evidence>
<dbReference type="InterPro" id="IPR006059">
    <property type="entry name" value="SBP"/>
</dbReference>
<evidence type="ECO:0000256" key="8">
    <source>
        <dbReference type="SAM" id="SignalP"/>
    </source>
</evidence>
<keyword evidence="4 8" id="KW-0732">Signal</keyword>
<accession>A0ABS4JVS0</accession>
<dbReference type="Pfam" id="PF01547">
    <property type="entry name" value="SBP_bac_1"/>
    <property type="match status" value="1"/>
</dbReference>
<evidence type="ECO:0000256" key="1">
    <source>
        <dbReference type="ARBA" id="ARBA00004196"/>
    </source>
</evidence>
<evidence type="ECO:0000256" key="3">
    <source>
        <dbReference type="ARBA" id="ARBA00022448"/>
    </source>
</evidence>
<comment type="function">
    <text evidence="5">Part of a binding-protein-dependent transport system for a sugar.</text>
</comment>
<dbReference type="SUPFAM" id="SSF53850">
    <property type="entry name" value="Periplasmic binding protein-like II"/>
    <property type="match status" value="1"/>
</dbReference>
<dbReference type="Gene3D" id="3.40.190.10">
    <property type="entry name" value="Periplasmic binding protein-like II"/>
    <property type="match status" value="2"/>
</dbReference>
<evidence type="ECO:0000256" key="4">
    <source>
        <dbReference type="ARBA" id="ARBA00022729"/>
    </source>
</evidence>
<keyword evidence="10" id="KW-1185">Reference proteome</keyword>
<proteinExistence type="inferred from homology"/>
<protein>
    <recommendedName>
        <fullName evidence="6">Probable sugar-binding periplasmic protein</fullName>
    </recommendedName>
</protein>
<comment type="subcellular location">
    <subcellularLocation>
        <location evidence="1">Cell envelope</location>
    </subcellularLocation>
</comment>
<dbReference type="PROSITE" id="PS51257">
    <property type="entry name" value="PROKAR_LIPOPROTEIN"/>
    <property type="match status" value="1"/>
</dbReference>
<sequence length="445" mass="47795">MKRTVKVSLVATLCAALLLAAGCGGAPSQPANQGGSNQPSGSQSPVSGSEAGGEKQVEIFSWWTGAGEAAGLEGLIKLFTEKHPDIEVINAAVAGGAGTNAKAVLASRMSGGNPPDTFQVHAGHELLDTWVAADKMEPLNFLYESEGWYDVFPKQLVEMMSKDGNVYSVAVNIHRGNVMFYNKKVFDENNLTPPTTFDEFFTVAEALKAKGITPLALGDKEPWTALHLFESVLLGVIGPEKYNGLFDGSVSWDDPGVREALETFKRMLQYVNDDHAARNWQDASQLVAQGKAAMNVMGDWAKGYFTTDLNLKGNVDFGWAPSWNTEGTFMVISDTFGLPKGIQHREATIEFLKVLGSREGQDVFNPLKGSIPARTDADVSKYDDYSKEAMQDWSTNELTPSIAHGSAASPGFSEKITQVITVFVTTGNVDQAVADLVAAAGAELK</sequence>
<evidence type="ECO:0000256" key="7">
    <source>
        <dbReference type="SAM" id="MobiDB-lite"/>
    </source>
</evidence>